<name>A0A2Z5FTJ7_9BACT</name>
<proteinExistence type="predicted"/>
<evidence type="ECO:0000256" key="2">
    <source>
        <dbReference type="SAM" id="MobiDB-lite"/>
    </source>
</evidence>
<feature type="domain" description="Tyr recombinase" evidence="3">
    <location>
        <begin position="296"/>
        <end position="500"/>
    </location>
</feature>
<dbReference type="Proteomes" id="UP000253606">
    <property type="component" value="Chromosome"/>
</dbReference>
<evidence type="ECO:0000313" key="5">
    <source>
        <dbReference type="Proteomes" id="UP000253606"/>
    </source>
</evidence>
<organism evidence="4 5">
    <name type="scientific">Acidisarcina polymorpha</name>
    <dbReference type="NCBI Taxonomy" id="2211140"/>
    <lineage>
        <taxon>Bacteria</taxon>
        <taxon>Pseudomonadati</taxon>
        <taxon>Acidobacteriota</taxon>
        <taxon>Terriglobia</taxon>
        <taxon>Terriglobales</taxon>
        <taxon>Acidobacteriaceae</taxon>
        <taxon>Acidisarcina</taxon>
    </lineage>
</organism>
<evidence type="ECO:0000259" key="3">
    <source>
        <dbReference type="PROSITE" id="PS51898"/>
    </source>
</evidence>
<dbReference type="KEGG" id="abas:ACPOL_0675"/>
<evidence type="ECO:0000256" key="1">
    <source>
        <dbReference type="ARBA" id="ARBA00023172"/>
    </source>
</evidence>
<dbReference type="InterPro" id="IPR002104">
    <property type="entry name" value="Integrase_catalytic"/>
</dbReference>
<dbReference type="GO" id="GO:0006310">
    <property type="term" value="P:DNA recombination"/>
    <property type="evidence" value="ECO:0007669"/>
    <property type="project" value="UniProtKB-KW"/>
</dbReference>
<dbReference type="EMBL" id="CP030840">
    <property type="protein sequence ID" value="AXC10042.1"/>
    <property type="molecule type" value="Genomic_DNA"/>
</dbReference>
<dbReference type="InterPro" id="IPR013762">
    <property type="entry name" value="Integrase-like_cat_sf"/>
</dbReference>
<dbReference type="InterPro" id="IPR011010">
    <property type="entry name" value="DNA_brk_join_enz"/>
</dbReference>
<dbReference type="CDD" id="cd00397">
    <property type="entry name" value="DNA_BRE_C"/>
    <property type="match status" value="1"/>
</dbReference>
<evidence type="ECO:0000313" key="4">
    <source>
        <dbReference type="EMBL" id="AXC10042.1"/>
    </source>
</evidence>
<feature type="region of interest" description="Disordered" evidence="2">
    <location>
        <begin position="643"/>
        <end position="667"/>
    </location>
</feature>
<gene>
    <name evidence="4" type="ORF">ACPOL_0675</name>
</gene>
<accession>A0A2Z5FTJ7</accession>
<dbReference type="Gene3D" id="1.10.443.10">
    <property type="entry name" value="Intergrase catalytic core"/>
    <property type="match status" value="1"/>
</dbReference>
<keyword evidence="1" id="KW-0233">DNA recombination</keyword>
<dbReference type="GO" id="GO:0015074">
    <property type="term" value="P:DNA integration"/>
    <property type="evidence" value="ECO:0007669"/>
    <property type="project" value="InterPro"/>
</dbReference>
<dbReference type="AlphaFoldDB" id="A0A2Z5FTJ7"/>
<dbReference type="PROSITE" id="PS51898">
    <property type="entry name" value="TYR_RECOMBINASE"/>
    <property type="match status" value="1"/>
</dbReference>
<dbReference type="SUPFAM" id="SSF56349">
    <property type="entry name" value="DNA breaking-rejoining enzymes"/>
    <property type="match status" value="1"/>
</dbReference>
<protein>
    <submittedName>
        <fullName evidence="4">Site-specific recombinase, phage integrase family</fullName>
    </submittedName>
</protein>
<dbReference type="Pfam" id="PF00589">
    <property type="entry name" value="Phage_integrase"/>
    <property type="match status" value="1"/>
</dbReference>
<sequence>MAIAYLMCGFSELHRLKCDHVVYSCLARKVFGREYMKIVSERVQALLLSWGYTKPGVSNRVTRTVFEALLFIRSPHLDQLTLDDLQAVIARKPQRTGTYSIVAFSRILASMGTVPEALEIKRPVVDKKASPALTQGVPSEWARLCRVWFDRSTYAVRSRTKSYYFLLNIGRWLSQVHPTILSPADWTRDLAAELLSIICQWHGGDWCSVDPAHVKSRGKILAPSTRASRISTLRIFIRDLQEWELIPRRFDPMRHLTTPRSLLALIGPNPRVIADDVWAKLVWAGLNLTAEDLPRRGPSVRSSERPTSYPIELCRALALTWLFAGLRSNEIVRLRLGCIRWQRDDATVPGTGEVLPADAVCLLDVPINKTGTAFTKPVDRIVGEAISAWEKVRPQGAKQSDWKTGDVVDFLFLIRLRPVGVTYINKGLIPTLCAKAGVPLADVRGNITSHRARSTIASQLFNAKEPMTLFELQAWLGHSSPSATQHYAKITPLKIAKSYADAGYFARNLRAIEVLIDRDAVRAGISSSEPWKFYDLGHGYCTYDFFEQCPHRMACAKCDFYMPKLSTAALLLEGKQNLLRLLQEIPLGDVEQAAVEDGVAAYESLLLKLADVPTPAGPTQRQLGSGLVQITLVRPIVGDHIPQEMVPAHPRGTRGSGEPAENTCQLP</sequence>
<keyword evidence="5" id="KW-1185">Reference proteome</keyword>
<dbReference type="GO" id="GO:0003677">
    <property type="term" value="F:DNA binding"/>
    <property type="evidence" value="ECO:0007669"/>
    <property type="project" value="InterPro"/>
</dbReference>
<reference evidence="4 5" key="1">
    <citation type="journal article" date="2018" name="Front. Microbiol.">
        <title>Hydrolytic Capabilities as a Key to Environmental Success: Chitinolytic and Cellulolytic Acidobacteria From Acidic Sub-arctic Soils and Boreal Peatlands.</title>
        <authorList>
            <person name="Belova S.E."/>
            <person name="Ravin N.V."/>
            <person name="Pankratov T.A."/>
            <person name="Rakitin A.L."/>
            <person name="Ivanova A.A."/>
            <person name="Beletsky A.V."/>
            <person name="Mardanov A.V."/>
            <person name="Sinninghe Damste J.S."/>
            <person name="Dedysh S.N."/>
        </authorList>
    </citation>
    <scope>NUCLEOTIDE SEQUENCE [LARGE SCALE GENOMIC DNA]</scope>
    <source>
        <strain evidence="4 5">SBC82</strain>
    </source>
</reference>